<gene>
    <name evidence="2" type="ORF">K7X08_027789</name>
</gene>
<keyword evidence="3" id="KW-1185">Reference proteome</keyword>
<dbReference type="AlphaFoldDB" id="A0A9Q1R302"/>
<accession>A0A9Q1R302</accession>
<evidence type="ECO:0000313" key="2">
    <source>
        <dbReference type="EMBL" id="KAJ8538568.1"/>
    </source>
</evidence>
<dbReference type="OrthoDB" id="1328764at2759"/>
<feature type="region of interest" description="Disordered" evidence="1">
    <location>
        <begin position="118"/>
        <end position="166"/>
    </location>
</feature>
<protein>
    <submittedName>
        <fullName evidence="2">Uncharacterized protein</fullName>
    </submittedName>
</protein>
<evidence type="ECO:0000313" key="3">
    <source>
        <dbReference type="Proteomes" id="UP001152561"/>
    </source>
</evidence>
<sequence length="166" mass="19100">MDCLNFDSRFFGATLSKAQGQLKKFVNKEITTTLKPLRLSTETSHQVLHDRLDRFEIRLASPEQSDSSSDTRSLQTELEFLRATVQELQASDHVTLEDPPLTKKVDILDFVTVYQLVEDEESPAATPTDDREKRPSDDDDELSDELRERTRPRGRSVEEQNFWLAT</sequence>
<dbReference type="Proteomes" id="UP001152561">
    <property type="component" value="Unassembled WGS sequence"/>
</dbReference>
<reference evidence="3" key="1">
    <citation type="journal article" date="2023" name="Proc. Natl. Acad. Sci. U.S.A.">
        <title>Genomic and structural basis for evolution of tropane alkaloid biosynthesis.</title>
        <authorList>
            <person name="Wanga Y.-J."/>
            <person name="Taina T."/>
            <person name="Yua J.-Y."/>
            <person name="Lia J."/>
            <person name="Xua B."/>
            <person name="Chenc J."/>
            <person name="D'Auriad J.C."/>
            <person name="Huanga J.-P."/>
            <person name="Huanga S.-X."/>
        </authorList>
    </citation>
    <scope>NUCLEOTIDE SEQUENCE [LARGE SCALE GENOMIC DNA]</scope>
    <source>
        <strain evidence="3">cv. KIB-2019</strain>
    </source>
</reference>
<dbReference type="EMBL" id="JAJAGQ010000017">
    <property type="protein sequence ID" value="KAJ8538568.1"/>
    <property type="molecule type" value="Genomic_DNA"/>
</dbReference>
<comment type="caution">
    <text evidence="2">The sequence shown here is derived from an EMBL/GenBank/DDBJ whole genome shotgun (WGS) entry which is preliminary data.</text>
</comment>
<organism evidence="2 3">
    <name type="scientific">Anisodus acutangulus</name>
    <dbReference type="NCBI Taxonomy" id="402998"/>
    <lineage>
        <taxon>Eukaryota</taxon>
        <taxon>Viridiplantae</taxon>
        <taxon>Streptophyta</taxon>
        <taxon>Embryophyta</taxon>
        <taxon>Tracheophyta</taxon>
        <taxon>Spermatophyta</taxon>
        <taxon>Magnoliopsida</taxon>
        <taxon>eudicotyledons</taxon>
        <taxon>Gunneridae</taxon>
        <taxon>Pentapetalae</taxon>
        <taxon>asterids</taxon>
        <taxon>lamiids</taxon>
        <taxon>Solanales</taxon>
        <taxon>Solanaceae</taxon>
        <taxon>Solanoideae</taxon>
        <taxon>Hyoscyameae</taxon>
        <taxon>Anisodus</taxon>
    </lineage>
</organism>
<evidence type="ECO:0000256" key="1">
    <source>
        <dbReference type="SAM" id="MobiDB-lite"/>
    </source>
</evidence>
<name>A0A9Q1R302_9SOLA</name>
<proteinExistence type="predicted"/>
<feature type="compositionally biased region" description="Basic and acidic residues" evidence="1">
    <location>
        <begin position="144"/>
        <end position="158"/>
    </location>
</feature>